<comment type="caution">
    <text evidence="2">The sequence shown here is derived from an EMBL/GenBank/DDBJ whole genome shotgun (WGS) entry which is preliminary data.</text>
</comment>
<protein>
    <submittedName>
        <fullName evidence="2">8445_t:CDS:1</fullName>
    </submittedName>
</protein>
<keyword evidence="1" id="KW-1133">Transmembrane helix</keyword>
<keyword evidence="3" id="KW-1185">Reference proteome</keyword>
<evidence type="ECO:0000313" key="2">
    <source>
        <dbReference type="EMBL" id="CAG8844178.1"/>
    </source>
</evidence>
<evidence type="ECO:0000256" key="1">
    <source>
        <dbReference type="SAM" id="Phobius"/>
    </source>
</evidence>
<name>A0ABN7WZ18_GIGMA</name>
<feature type="transmembrane region" description="Helical" evidence="1">
    <location>
        <begin position="20"/>
        <end position="40"/>
    </location>
</feature>
<gene>
    <name evidence="2" type="ORF">GMARGA_LOCUS36944</name>
</gene>
<accession>A0ABN7WZ18</accession>
<proteinExistence type="predicted"/>
<dbReference type="EMBL" id="CAJVQB010074952">
    <property type="protein sequence ID" value="CAG8844178.1"/>
    <property type="molecule type" value="Genomic_DNA"/>
</dbReference>
<dbReference type="Proteomes" id="UP000789901">
    <property type="component" value="Unassembled WGS sequence"/>
</dbReference>
<organism evidence="2 3">
    <name type="scientific">Gigaspora margarita</name>
    <dbReference type="NCBI Taxonomy" id="4874"/>
    <lineage>
        <taxon>Eukaryota</taxon>
        <taxon>Fungi</taxon>
        <taxon>Fungi incertae sedis</taxon>
        <taxon>Mucoromycota</taxon>
        <taxon>Glomeromycotina</taxon>
        <taxon>Glomeromycetes</taxon>
        <taxon>Diversisporales</taxon>
        <taxon>Gigasporaceae</taxon>
        <taxon>Gigaspora</taxon>
    </lineage>
</organism>
<feature type="non-terminal residue" evidence="2">
    <location>
        <position position="65"/>
    </location>
</feature>
<keyword evidence="1" id="KW-0472">Membrane</keyword>
<sequence>MSDMGHASDHFVKYLVATTMYWFSSSIISLKGPIISIPLYRKEHLLLVDEVFHKAIEYLFIDMHH</sequence>
<reference evidence="2 3" key="1">
    <citation type="submission" date="2021-06" db="EMBL/GenBank/DDBJ databases">
        <authorList>
            <person name="Kallberg Y."/>
            <person name="Tangrot J."/>
            <person name="Rosling A."/>
        </authorList>
    </citation>
    <scope>NUCLEOTIDE SEQUENCE [LARGE SCALE GENOMIC DNA]</scope>
    <source>
        <strain evidence="2 3">120-4 pot B 10/14</strain>
    </source>
</reference>
<keyword evidence="1" id="KW-0812">Transmembrane</keyword>
<evidence type="ECO:0000313" key="3">
    <source>
        <dbReference type="Proteomes" id="UP000789901"/>
    </source>
</evidence>